<dbReference type="SUPFAM" id="SSF140860">
    <property type="entry name" value="Pseudo ankyrin repeat-like"/>
    <property type="match status" value="1"/>
</dbReference>
<sequence>MLESLVDGTPFLSRVLLFHGDSVLYRLVNKQFYEVAVRIFGKAGVTRLSSLVCVASVRTLSWILNFGDGKVPPVSFERLLFFVGFHGRRDLCRRLEGVKFFRYPSFSENGCSLNRKQASCPSSEDVRSSFGWLSLLKGAVEGGGLDDFRWFFQKTDTVSRNFILTSCGQGTEDLGDQAKRGRGEEEEETLQPPPKVIELMYLAMKTGNTQVLSFLQDEFPEEAKFVCFGFQIDAPWDVCVFRNWEDLRAVGTHVWRQLLDSGCLRDPALAAFLGDLGGVRDLCDRRMEELMPLWGTARSSPTRAACQKALILRESVGFAIGGGNSVEFLEEIVGLAQEGNMTLHEMFVSRLMLVGDATLDEDGNEIEEKDFVCDLPVVAAAATGRIDVLMWLWNHEPPFAYDERALMAAVYDRQPETFRWLLQNGWYGIMGGSLWDVVSRSPVPRLWEILEEEEEGGIKYELILRGFLEFIRDLRTEKEREEEREALETSLRWLINRCTTDRRFPHVPSVFSSSNLGPLMRHGDSWWVDLLRGVLSIHDRTSARGGIRTPPMDWASLLKTLAKEGCIEAVSVVEKKTDLCMCPVGSELHMAHCLGTSGPTRGDLVGAVRALNASTLPWLRERLSVRKGKSRRERWSQCYRQEKHEGPQGGGRPRTVTELPVWGENELEGSGGLPLMVELPGCVEKLMAHRRDFLVSDSFVAWKRAEMEKSTVIDFILANRDL</sequence>
<accession>A0A0G4G1Q2</accession>
<protein>
    <submittedName>
        <fullName evidence="1">Uncharacterized protein</fullName>
    </submittedName>
</protein>
<reference evidence="1" key="1">
    <citation type="submission" date="2014-11" db="EMBL/GenBank/DDBJ databases">
        <authorList>
            <person name="Otto D Thomas"/>
            <person name="Naeem Raeece"/>
        </authorList>
    </citation>
    <scope>NUCLEOTIDE SEQUENCE</scope>
</reference>
<dbReference type="AlphaFoldDB" id="A0A0G4G1Q2"/>
<evidence type="ECO:0000313" key="1">
    <source>
        <dbReference type="EMBL" id="CEM21815.1"/>
    </source>
</evidence>
<name>A0A0G4G1Q2_9ALVE</name>
<dbReference type="VEuPathDB" id="CryptoDB:Cvel_4042"/>
<proteinExistence type="predicted"/>
<gene>
    <name evidence="1" type="ORF">Cvel_4042</name>
</gene>
<organism evidence="1">
    <name type="scientific">Chromera velia CCMP2878</name>
    <dbReference type="NCBI Taxonomy" id="1169474"/>
    <lineage>
        <taxon>Eukaryota</taxon>
        <taxon>Sar</taxon>
        <taxon>Alveolata</taxon>
        <taxon>Colpodellida</taxon>
        <taxon>Chromeraceae</taxon>
        <taxon>Chromera</taxon>
    </lineage>
</organism>
<dbReference type="EMBL" id="CDMZ01000806">
    <property type="protein sequence ID" value="CEM21815.1"/>
    <property type="molecule type" value="Genomic_DNA"/>
</dbReference>